<proteinExistence type="predicted"/>
<dbReference type="KEGG" id="ppp:112284055"/>
<feature type="compositionally biased region" description="Polar residues" evidence="2">
    <location>
        <begin position="1931"/>
        <end position="1941"/>
    </location>
</feature>
<feature type="region of interest" description="Disordered" evidence="2">
    <location>
        <begin position="1"/>
        <end position="44"/>
    </location>
</feature>
<dbReference type="Proteomes" id="UP000006727">
    <property type="component" value="Chromosome 6"/>
</dbReference>
<dbReference type="OrthoDB" id="2441647at2759"/>
<feature type="coiled-coil region" evidence="1">
    <location>
        <begin position="1592"/>
        <end position="1640"/>
    </location>
</feature>
<dbReference type="EMBL" id="ABEU02000006">
    <property type="status" value="NOT_ANNOTATED_CDS"/>
    <property type="molecule type" value="Genomic_DNA"/>
</dbReference>
<evidence type="ECO:0000313" key="4">
    <source>
        <dbReference type="Proteomes" id="UP000006727"/>
    </source>
</evidence>
<reference evidence="3" key="3">
    <citation type="submission" date="2020-12" db="UniProtKB">
        <authorList>
            <consortium name="EnsemblPlants"/>
        </authorList>
    </citation>
    <scope>IDENTIFICATION</scope>
</reference>
<feature type="coiled-coil region" evidence="1">
    <location>
        <begin position="656"/>
        <end position="710"/>
    </location>
</feature>
<protein>
    <submittedName>
        <fullName evidence="3">Uncharacterized protein</fullName>
    </submittedName>
</protein>
<evidence type="ECO:0000256" key="2">
    <source>
        <dbReference type="SAM" id="MobiDB-lite"/>
    </source>
</evidence>
<feature type="coiled-coil region" evidence="1">
    <location>
        <begin position="1399"/>
        <end position="1426"/>
    </location>
</feature>
<dbReference type="EnsemblPlants" id="Pp3c6_10340V3.6">
    <property type="protein sequence ID" value="Pp3c6_10340V3.6"/>
    <property type="gene ID" value="Pp3c6_10340"/>
</dbReference>
<dbReference type="Gramene" id="Pp3c6_10340V3.6">
    <property type="protein sequence ID" value="Pp3c6_10340V3.6"/>
    <property type="gene ID" value="Pp3c6_10340"/>
</dbReference>
<feature type="coiled-coil region" evidence="1">
    <location>
        <begin position="1110"/>
        <end position="1200"/>
    </location>
</feature>
<gene>
    <name evidence="3" type="primary">LOC112284055</name>
</gene>
<feature type="coiled-coil region" evidence="1">
    <location>
        <begin position="872"/>
        <end position="927"/>
    </location>
</feature>
<evidence type="ECO:0000256" key="1">
    <source>
        <dbReference type="SAM" id="Coils"/>
    </source>
</evidence>
<dbReference type="Gramene" id="Pp3c6_10340V3.4">
    <property type="protein sequence ID" value="Pp3c6_10340V3.4"/>
    <property type="gene ID" value="Pp3c6_10340"/>
</dbReference>
<feature type="coiled-coil region" evidence="1">
    <location>
        <begin position="1236"/>
        <end position="1277"/>
    </location>
</feature>
<accession>A0A7I4DW92</accession>
<evidence type="ECO:0000313" key="3">
    <source>
        <dbReference type="EnsemblPlants" id="Pp3c6_10340V3.3"/>
    </source>
</evidence>
<keyword evidence="4" id="KW-1185">Reference proteome</keyword>
<feature type="coiled-coil region" evidence="1">
    <location>
        <begin position="1012"/>
        <end position="1046"/>
    </location>
</feature>
<dbReference type="Gramene" id="Pp3c6_10340V3.3">
    <property type="protein sequence ID" value="Pp3c6_10340V3.3"/>
    <property type="gene ID" value="Pp3c6_10340"/>
</dbReference>
<reference evidence="3 4" key="1">
    <citation type="journal article" date="2008" name="Science">
        <title>The Physcomitrella genome reveals evolutionary insights into the conquest of land by plants.</title>
        <authorList>
            <person name="Rensing S."/>
            <person name="Lang D."/>
            <person name="Zimmer A."/>
            <person name="Terry A."/>
            <person name="Salamov A."/>
            <person name="Shapiro H."/>
            <person name="Nishiyama T."/>
            <person name="Perroud P.-F."/>
            <person name="Lindquist E."/>
            <person name="Kamisugi Y."/>
            <person name="Tanahashi T."/>
            <person name="Sakakibara K."/>
            <person name="Fujita T."/>
            <person name="Oishi K."/>
            <person name="Shin-I T."/>
            <person name="Kuroki Y."/>
            <person name="Toyoda A."/>
            <person name="Suzuki Y."/>
            <person name="Hashimoto A."/>
            <person name="Yamaguchi K."/>
            <person name="Sugano A."/>
            <person name="Kohara Y."/>
            <person name="Fujiyama A."/>
            <person name="Anterola A."/>
            <person name="Aoki S."/>
            <person name="Ashton N."/>
            <person name="Barbazuk W.B."/>
            <person name="Barker E."/>
            <person name="Bennetzen J."/>
            <person name="Bezanilla M."/>
            <person name="Blankenship R."/>
            <person name="Cho S.H."/>
            <person name="Dutcher S."/>
            <person name="Estelle M."/>
            <person name="Fawcett J.A."/>
            <person name="Gundlach H."/>
            <person name="Hanada K."/>
            <person name="Heyl A."/>
            <person name="Hicks K.A."/>
            <person name="Hugh J."/>
            <person name="Lohr M."/>
            <person name="Mayer K."/>
            <person name="Melkozernov A."/>
            <person name="Murata T."/>
            <person name="Nelson D."/>
            <person name="Pils B."/>
            <person name="Prigge M."/>
            <person name="Reiss B."/>
            <person name="Renner T."/>
            <person name="Rombauts S."/>
            <person name="Rushton P."/>
            <person name="Sanderfoot A."/>
            <person name="Schween G."/>
            <person name="Shiu S.-H."/>
            <person name="Stueber K."/>
            <person name="Theodoulou F.L."/>
            <person name="Tu H."/>
            <person name="Van de Peer Y."/>
            <person name="Verrier P.J."/>
            <person name="Waters E."/>
            <person name="Wood A."/>
            <person name="Yang L."/>
            <person name="Cove D."/>
            <person name="Cuming A."/>
            <person name="Hasebe M."/>
            <person name="Lucas S."/>
            <person name="Mishler D.B."/>
            <person name="Reski R."/>
            <person name="Grigoriev I."/>
            <person name="Quatrano R.S."/>
            <person name="Boore J.L."/>
        </authorList>
    </citation>
    <scope>NUCLEOTIDE SEQUENCE [LARGE SCALE GENOMIC DNA]</scope>
    <source>
        <strain evidence="3 4">cv. Gransden 2004</strain>
    </source>
</reference>
<feature type="coiled-coil region" evidence="1">
    <location>
        <begin position="240"/>
        <end position="387"/>
    </location>
</feature>
<feature type="compositionally biased region" description="Basic and acidic residues" evidence="2">
    <location>
        <begin position="19"/>
        <end position="35"/>
    </location>
</feature>
<feature type="coiled-coil region" evidence="1">
    <location>
        <begin position="1479"/>
        <end position="1535"/>
    </location>
</feature>
<dbReference type="GeneID" id="112284055"/>
<feature type="coiled-coil region" evidence="1">
    <location>
        <begin position="1306"/>
        <end position="1347"/>
    </location>
</feature>
<dbReference type="EnsemblPlants" id="Pp3c6_10340V3.3">
    <property type="protein sequence ID" value="Pp3c6_10340V3.3"/>
    <property type="gene ID" value="Pp3c6_10340"/>
</dbReference>
<dbReference type="RefSeq" id="XP_024379330.1">
    <property type="nucleotide sequence ID" value="XM_024523562.2"/>
</dbReference>
<feature type="region of interest" description="Disordered" evidence="2">
    <location>
        <begin position="1922"/>
        <end position="1941"/>
    </location>
</feature>
<name>A0A7I4DW92_PHYPA</name>
<sequence length="1962" mass="225920">MESSEVQDDVASSEGYVQRPKEQMMGDSGEAHNDAETSNEESSMQFNFVIEDLKQELRRLEEENQLLRGASNESCQLVDVLPLEDTRLEVEGSEVELSIREDEVEGLKPVAEVEAPKAQFQIVNESHAQLESEISAFKHEDEDEVCRLSSQLEYLEKQLRELEVEHGSVSVKSRDSESALNNVNEENIKLTSQVAVVLEDRQKREEKLVGLLETCQEHVCALEVKQHDLLSTIEISNAAIRQLEYRNASLSSEYDEQKRIAERKISGLAFELQITRDQLLDLQLQLQGLREENTHVVIKASKLDQLVEELKADKQSLSSDLERLVQEKERRNGELEAELRICKEHVQSLEVEKSTSATLVDSLNTRVRELEEDNKHLIDESNEASQSVQNLWEQQSRLIEGYNKLEQDKLAIEAERMELVAGIQTVWEQLRAAHEREALLTSDLRELSERRDVEEAIFEQKIRSFEEQLLALDKEKDELSSKSVETSQALEALRQETSHNINTLQEEKRELAEEVAKLVKLKEEAEQVIDLKEIAWETQVRGLEAEKAESISKGEDLEQRLQMSGEEIKNLMDKVENFNQLIQELREETTRLKSEIDKLEEVKERQEGERLELAAELQAAWDQIQAVRDSEANLATELSEVKDQRSNEKLKYDGLVLELRRQLQEVEVKNSEAITKVGELSKRLNELRKEQELQDENGRLAAAIAMLEQDKVRMLTENELLFEEKKTLLHRVNTLEYDKNKMAYEIEELNQWLQGPAAEKKQLAKNLDETTQLLKGLELQNSQLQEEKEKMLEDTQKLHDAINILEREKAKSLIEHDDFTRQLESLEEEKRHVMSIQEESNLLVQSLNEEINTLREGSTRMISVHDVNLMRIESLEKEKSDIERALEDKSAELSHLHLKNAENVDLLVKVEVELSQKQMEVDLLKDRVLGLEDSSSSMKESQEKLLSQLQVLETMESQSLQTIQELTDLNSNLMEQLQILEVEKDTNEYQRKELDSQLVSTSDEKVQFQRSFEESRNAVQELQVRNSELSETIRGLEEELMKRHDEIQLMSGHLSSLEEEKDKLLFEQKKLFARIELAEKEAIDFRKSIDSSNSVLGKLQAENLEHISNTKFLETEMERRQVEAERLEEQMESLSTAHQNALLQLQELVEERDELIKALDASTLSVQKLQADNVELSSKFSSVEEESKRLQAQVWETEEKMESLSTVHQEQLLKLKAFEEGKAELVESLNVSKLFVQELQAKNVEISDRVKLLEEEVARSQADRQTLEEQVRSLSTAHQDSLLQLHSLKDEKAKSVKSLEVFKFSVQDLQLKIVEYEGTIKVFEDEVDRRQAEVRRLEEIVESLSTAQKDSLLQLQVLKEDKDELVNSLDSFNLLVQKLPAENLEHSRKVVLLEEKMESNQAEMQLADAASNLEEVQRRKDKIEFRDSLVHSFDEKSFGETSKDHGSHLSGQSLGDEKVEDALILKNWESENLKLSVTMRNLELIIQEERQNLKEQVQRLELEKQIFEQDCAAKLRCLEEENSQLLISLEESKLAAGHLHAQIASLEVCVHDIGRDKDELANQIILLQEQNGDVVTEKGHLLSEMQGLGEQLQDYAKRFQEADYDAKKYNEEALELAKQLETFKEQMVNLVDENSNLTRQLEMSMQLGCLSTRNYDHVKDLQPGLDRQSLAFGLPRRNDDLVKDLEPDLDRQELCSEQMDVSDLTVANMDPMEELQQAILGWVEFIMAVCQELAKLLRSVGEEKEKLERKQGISNQKVDILTRLCQELDDLILNVREKTKRFAEELSFLKQKLVKSRSERDSLDVDGDVCVENSQHPSVGVLVEDPETMLELDTCQKLQLHHEGKTELEAHVCSLSSYLEDSQGQLKALVVKSSTGNPYLLTSRADGGDRQGLACFSADGNCIINYGRELKVRRDLKALEHEKKEKKENATHSTFSQRNQTPARNFKKCKVTMPQPKRRWIF</sequence>
<feature type="coiled-coil region" evidence="1">
    <location>
        <begin position="462"/>
        <end position="616"/>
    </location>
</feature>
<keyword evidence="1" id="KW-0175">Coiled coil</keyword>
<dbReference type="EnsemblPlants" id="Pp3c6_10340V3.4">
    <property type="protein sequence ID" value="Pp3c6_10340V3.4"/>
    <property type="gene ID" value="Pp3c6_10340"/>
</dbReference>
<organism evidence="3 4">
    <name type="scientific">Physcomitrium patens</name>
    <name type="common">Spreading-leaved earth moss</name>
    <name type="synonym">Physcomitrella patens</name>
    <dbReference type="NCBI Taxonomy" id="3218"/>
    <lineage>
        <taxon>Eukaryota</taxon>
        <taxon>Viridiplantae</taxon>
        <taxon>Streptophyta</taxon>
        <taxon>Embryophyta</taxon>
        <taxon>Bryophyta</taxon>
        <taxon>Bryophytina</taxon>
        <taxon>Bryopsida</taxon>
        <taxon>Funariidae</taxon>
        <taxon>Funariales</taxon>
        <taxon>Funariaceae</taxon>
        <taxon>Physcomitrium</taxon>
    </lineage>
</organism>
<feature type="coiled-coil region" evidence="1">
    <location>
        <begin position="760"/>
        <end position="829"/>
    </location>
</feature>
<reference evidence="3 4" key="2">
    <citation type="journal article" date="2018" name="Plant J.">
        <title>The Physcomitrella patens chromosome-scale assembly reveals moss genome structure and evolution.</title>
        <authorList>
            <person name="Lang D."/>
            <person name="Ullrich K.K."/>
            <person name="Murat F."/>
            <person name="Fuchs J."/>
            <person name="Jenkins J."/>
            <person name="Haas F.B."/>
            <person name="Piednoel M."/>
            <person name="Gundlach H."/>
            <person name="Van Bel M."/>
            <person name="Meyberg R."/>
            <person name="Vives C."/>
            <person name="Morata J."/>
            <person name="Symeonidi A."/>
            <person name="Hiss M."/>
            <person name="Muchero W."/>
            <person name="Kamisugi Y."/>
            <person name="Saleh O."/>
            <person name="Blanc G."/>
            <person name="Decker E.L."/>
            <person name="van Gessel N."/>
            <person name="Grimwood J."/>
            <person name="Hayes R.D."/>
            <person name="Graham S.W."/>
            <person name="Gunter L.E."/>
            <person name="McDaniel S.F."/>
            <person name="Hoernstein S.N.W."/>
            <person name="Larsson A."/>
            <person name="Li F.W."/>
            <person name="Perroud P.F."/>
            <person name="Phillips J."/>
            <person name="Ranjan P."/>
            <person name="Rokshar D.S."/>
            <person name="Rothfels C.J."/>
            <person name="Schneider L."/>
            <person name="Shu S."/>
            <person name="Stevenson D.W."/>
            <person name="Thummler F."/>
            <person name="Tillich M."/>
            <person name="Villarreal Aguilar J.C."/>
            <person name="Widiez T."/>
            <person name="Wong G.K."/>
            <person name="Wymore A."/>
            <person name="Zhang Y."/>
            <person name="Zimmer A.D."/>
            <person name="Quatrano R.S."/>
            <person name="Mayer K.F.X."/>
            <person name="Goodstein D."/>
            <person name="Casacuberta J.M."/>
            <person name="Vandepoele K."/>
            <person name="Reski R."/>
            <person name="Cuming A.C."/>
            <person name="Tuskan G.A."/>
            <person name="Maumus F."/>
            <person name="Salse J."/>
            <person name="Schmutz J."/>
            <person name="Rensing S.A."/>
        </authorList>
    </citation>
    <scope>NUCLEOTIDE SEQUENCE [LARGE SCALE GENOMIC DNA]</scope>
    <source>
        <strain evidence="3 4">cv. Gransden 2004</strain>
    </source>
</reference>